<name>A0A0K1PJC9_9BACT</name>
<dbReference type="KEGG" id="llu:AKJ09_00175"/>
<accession>A0A0K1PJC9</accession>
<organism evidence="1 2">
    <name type="scientific">Labilithrix luteola</name>
    <dbReference type="NCBI Taxonomy" id="1391654"/>
    <lineage>
        <taxon>Bacteria</taxon>
        <taxon>Pseudomonadati</taxon>
        <taxon>Myxococcota</taxon>
        <taxon>Polyangia</taxon>
        <taxon>Polyangiales</taxon>
        <taxon>Labilitrichaceae</taxon>
        <taxon>Labilithrix</taxon>
    </lineage>
</organism>
<keyword evidence="2" id="KW-1185">Reference proteome</keyword>
<reference evidence="1 2" key="1">
    <citation type="submission" date="2015-08" db="EMBL/GenBank/DDBJ databases">
        <authorList>
            <person name="Babu N.S."/>
            <person name="Beckwith C.J."/>
            <person name="Beseler K.G."/>
            <person name="Brison A."/>
            <person name="Carone J.V."/>
            <person name="Caskin T.P."/>
            <person name="Diamond M."/>
            <person name="Durham M.E."/>
            <person name="Foxe J.M."/>
            <person name="Go M."/>
            <person name="Henderson B.A."/>
            <person name="Jones I.B."/>
            <person name="McGettigan J.A."/>
            <person name="Micheletti S.J."/>
            <person name="Nasrallah M.E."/>
            <person name="Ortiz D."/>
            <person name="Piller C.R."/>
            <person name="Privatt S.R."/>
            <person name="Schneider S.L."/>
            <person name="Sharp S."/>
            <person name="Smith T.C."/>
            <person name="Stanton J.D."/>
            <person name="Ullery H.E."/>
            <person name="Wilson R.J."/>
            <person name="Serrano M.G."/>
            <person name="Buck G."/>
            <person name="Lee V."/>
            <person name="Wang Y."/>
            <person name="Carvalho R."/>
            <person name="Voegtly L."/>
            <person name="Shi R."/>
            <person name="Duckworth R."/>
            <person name="Johnson A."/>
            <person name="Loviza R."/>
            <person name="Walstead R."/>
            <person name="Shah Z."/>
            <person name="Kiflezghi M."/>
            <person name="Wade K."/>
            <person name="Ball S.L."/>
            <person name="Bradley K.W."/>
            <person name="Asai D.J."/>
            <person name="Bowman C.A."/>
            <person name="Russell D.A."/>
            <person name="Pope W.H."/>
            <person name="Jacobs-Sera D."/>
            <person name="Hendrix R.W."/>
            <person name="Hatfull G.F."/>
        </authorList>
    </citation>
    <scope>NUCLEOTIDE SEQUENCE [LARGE SCALE GENOMIC DNA]</scope>
    <source>
        <strain evidence="1 2">DSM 27648</strain>
    </source>
</reference>
<dbReference type="OrthoDB" id="9761577at2"/>
<evidence type="ECO:0000313" key="1">
    <source>
        <dbReference type="EMBL" id="AKU93511.1"/>
    </source>
</evidence>
<dbReference type="Proteomes" id="UP000064967">
    <property type="component" value="Chromosome"/>
</dbReference>
<dbReference type="AlphaFoldDB" id="A0A0K1PJC9"/>
<dbReference type="EMBL" id="CP012333">
    <property type="protein sequence ID" value="AKU93511.1"/>
    <property type="molecule type" value="Genomic_DNA"/>
</dbReference>
<evidence type="ECO:0000313" key="2">
    <source>
        <dbReference type="Proteomes" id="UP000064967"/>
    </source>
</evidence>
<sequence length="82" mass="9392">MHEMHEMHEMHSGQHEWQTRRLALDAGLCLVRILDFAFGDGPRVADRSSDHRNFAVYTGTHDDDTRSNREMIRLVMSGDGAP</sequence>
<gene>
    <name evidence="1" type="ORF">AKJ09_00175</name>
</gene>
<proteinExistence type="predicted"/>
<protein>
    <submittedName>
        <fullName evidence="1">Uncharacterized protein</fullName>
    </submittedName>
</protein>
<dbReference type="RefSeq" id="WP_146645145.1">
    <property type="nucleotide sequence ID" value="NZ_CP012333.1"/>
</dbReference>
<dbReference type="STRING" id="1391654.AKJ09_00175"/>